<proteinExistence type="predicted"/>
<organism evidence="2 3">
    <name type="scientific">Candidatus Taylorbacteria bacterium RIFCSPLOWO2_01_FULL_48_100</name>
    <dbReference type="NCBI Taxonomy" id="1802322"/>
    <lineage>
        <taxon>Bacteria</taxon>
        <taxon>Candidatus Tayloriibacteriota</taxon>
    </lineage>
</organism>
<dbReference type="Pfam" id="PF00078">
    <property type="entry name" value="RVT_1"/>
    <property type="match status" value="1"/>
</dbReference>
<dbReference type="SUPFAM" id="SSF56672">
    <property type="entry name" value="DNA/RNA polymerases"/>
    <property type="match status" value="1"/>
</dbReference>
<evidence type="ECO:0000313" key="2">
    <source>
        <dbReference type="EMBL" id="OHA35005.1"/>
    </source>
</evidence>
<dbReference type="PROSITE" id="PS50878">
    <property type="entry name" value="RT_POL"/>
    <property type="match status" value="1"/>
</dbReference>
<reference evidence="2 3" key="1">
    <citation type="journal article" date="2016" name="Nat. Commun.">
        <title>Thousands of microbial genomes shed light on interconnected biogeochemical processes in an aquifer system.</title>
        <authorList>
            <person name="Anantharaman K."/>
            <person name="Brown C.T."/>
            <person name="Hug L.A."/>
            <person name="Sharon I."/>
            <person name="Castelle C.J."/>
            <person name="Probst A.J."/>
            <person name="Thomas B.C."/>
            <person name="Singh A."/>
            <person name="Wilkins M.J."/>
            <person name="Karaoz U."/>
            <person name="Brodie E.L."/>
            <person name="Williams K.H."/>
            <person name="Hubbard S.S."/>
            <person name="Banfield J.F."/>
        </authorList>
    </citation>
    <scope>NUCLEOTIDE SEQUENCE [LARGE SCALE GENOMIC DNA]</scope>
</reference>
<dbReference type="InterPro" id="IPR051083">
    <property type="entry name" value="GrpII_Intron_Splice-Mob/Def"/>
</dbReference>
<dbReference type="AlphaFoldDB" id="A0A1G2NFZ2"/>
<dbReference type="PANTHER" id="PTHR34047:SF8">
    <property type="entry name" value="PROTEIN YKFC"/>
    <property type="match status" value="1"/>
</dbReference>
<name>A0A1G2NFZ2_9BACT</name>
<accession>A0A1G2NFZ2</accession>
<evidence type="ECO:0000313" key="3">
    <source>
        <dbReference type="Proteomes" id="UP000177797"/>
    </source>
</evidence>
<dbReference type="Proteomes" id="UP000177797">
    <property type="component" value="Unassembled WGS sequence"/>
</dbReference>
<gene>
    <name evidence="2" type="ORF">A2938_01395</name>
</gene>
<sequence>MTRLPHSYHDIISYENLLLSWQEFIRGKRKRKDVQEFSIQLFDNTYELHRDLAQKTYRHGQYQHFKIADPKPRDIHKATVRDRLLHHAVYRILYPFFDKKFIADSFSCRLRKGTHRTMNRFRAFKYQASENHTRTCSILKCDIRKFFANIDHAVLLNILTRSIPDADILWLLREIIGSFNSGIAGKGLPLGNLTSQLFVNIYMNEFDQFVKHHLKMRYYIRYADDFVIFSQNKDYLTSLAPHISRFLSGKLHLALHPDKVFIKTIASGVDFLGWIHFPNHRVLRTTTKRRMFSKVSKNNLSSYAGLLKHGNGFKLQNQATLLAQSR</sequence>
<comment type="caution">
    <text evidence="2">The sequence shown here is derived from an EMBL/GenBank/DDBJ whole genome shotgun (WGS) entry which is preliminary data.</text>
</comment>
<dbReference type="EMBL" id="MHSA01000003">
    <property type="protein sequence ID" value="OHA35005.1"/>
    <property type="molecule type" value="Genomic_DNA"/>
</dbReference>
<evidence type="ECO:0000259" key="1">
    <source>
        <dbReference type="PROSITE" id="PS50878"/>
    </source>
</evidence>
<protein>
    <recommendedName>
        <fullName evidence="1">Reverse transcriptase domain-containing protein</fullName>
    </recommendedName>
</protein>
<feature type="domain" description="Reverse transcriptase" evidence="1">
    <location>
        <begin position="1"/>
        <end position="276"/>
    </location>
</feature>
<dbReference type="CDD" id="cd01651">
    <property type="entry name" value="RT_G2_intron"/>
    <property type="match status" value="1"/>
</dbReference>
<dbReference type="PANTHER" id="PTHR34047">
    <property type="entry name" value="NUCLEAR INTRON MATURASE 1, MITOCHONDRIAL-RELATED"/>
    <property type="match status" value="1"/>
</dbReference>
<dbReference type="InterPro" id="IPR000477">
    <property type="entry name" value="RT_dom"/>
</dbReference>
<dbReference type="InterPro" id="IPR043502">
    <property type="entry name" value="DNA/RNA_pol_sf"/>
</dbReference>